<dbReference type="Gene3D" id="6.10.140.1340">
    <property type="match status" value="1"/>
</dbReference>
<evidence type="ECO:0000313" key="3">
    <source>
        <dbReference type="EMBL" id="PJZ29651.1"/>
    </source>
</evidence>
<gene>
    <name evidence="3" type="ORF">CH378_11925</name>
</gene>
<keyword evidence="1" id="KW-0472">Membrane</keyword>
<dbReference type="Pfam" id="PF11127">
    <property type="entry name" value="YgaP-like_TM"/>
    <property type="match status" value="1"/>
</dbReference>
<dbReference type="EMBL" id="NPDP01000019">
    <property type="protein sequence ID" value="PJZ29651.1"/>
    <property type="molecule type" value="Genomic_DNA"/>
</dbReference>
<reference evidence="3 4" key="1">
    <citation type="submission" date="2017-07" db="EMBL/GenBank/DDBJ databases">
        <title>Leptospira spp. isolated from tropical soils.</title>
        <authorList>
            <person name="Thibeaux R."/>
            <person name="Iraola G."/>
            <person name="Ferres I."/>
            <person name="Bierque E."/>
            <person name="Girault D."/>
            <person name="Soupe-Gilbert M.-E."/>
            <person name="Picardeau M."/>
            <person name="Goarant C."/>
        </authorList>
    </citation>
    <scope>NUCLEOTIDE SEQUENCE [LARGE SCALE GENOMIC DNA]</scope>
    <source>
        <strain evidence="3 4">JW2-C-B1</strain>
    </source>
</reference>
<dbReference type="Proteomes" id="UP000231919">
    <property type="component" value="Unassembled WGS sequence"/>
</dbReference>
<evidence type="ECO:0000313" key="4">
    <source>
        <dbReference type="Proteomes" id="UP000231919"/>
    </source>
</evidence>
<dbReference type="RefSeq" id="WP_010572328.1">
    <property type="nucleotide sequence ID" value="NZ_JBNURX010000008.1"/>
</dbReference>
<dbReference type="InterPro" id="IPR021309">
    <property type="entry name" value="YgaP-like_TM"/>
</dbReference>
<comment type="caution">
    <text evidence="3">The sequence shown here is derived from an EMBL/GenBank/DDBJ whole genome shotgun (WGS) entry which is preliminary data.</text>
</comment>
<protein>
    <submittedName>
        <fullName evidence="3">DUF2892 domain-containing protein</fullName>
    </submittedName>
</protein>
<name>A0ABX4N8I3_9LEPT</name>
<feature type="domain" description="Inner membrane protein YgaP-like transmembrane" evidence="2">
    <location>
        <begin position="6"/>
        <end position="60"/>
    </location>
</feature>
<sequence length="74" mass="8187">MNRWYLERMLFLIAGFVSLLGLTLGFYFSPWFLTLNVLVGINQIVFALTGFCPMALILGKLGIPSAAEVFGGKK</sequence>
<keyword evidence="4" id="KW-1185">Reference proteome</keyword>
<keyword evidence="1" id="KW-0812">Transmembrane</keyword>
<evidence type="ECO:0000259" key="2">
    <source>
        <dbReference type="Pfam" id="PF11127"/>
    </source>
</evidence>
<feature type="transmembrane region" description="Helical" evidence="1">
    <location>
        <begin position="35"/>
        <end position="58"/>
    </location>
</feature>
<accession>A0ABX4N8I3</accession>
<organism evidence="3 4">
    <name type="scientific">Leptospira kmetyi</name>
    <dbReference type="NCBI Taxonomy" id="408139"/>
    <lineage>
        <taxon>Bacteria</taxon>
        <taxon>Pseudomonadati</taxon>
        <taxon>Spirochaetota</taxon>
        <taxon>Spirochaetia</taxon>
        <taxon>Leptospirales</taxon>
        <taxon>Leptospiraceae</taxon>
        <taxon>Leptospira</taxon>
    </lineage>
</organism>
<evidence type="ECO:0000256" key="1">
    <source>
        <dbReference type="SAM" id="Phobius"/>
    </source>
</evidence>
<keyword evidence="1" id="KW-1133">Transmembrane helix</keyword>
<proteinExistence type="predicted"/>